<proteinExistence type="inferred from homology"/>
<dbReference type="Gene3D" id="1.10.1240.10">
    <property type="entry name" value="Methionine synthase domain"/>
    <property type="match status" value="1"/>
</dbReference>
<dbReference type="InterPro" id="IPR006158">
    <property type="entry name" value="Cobalamin-bd"/>
</dbReference>
<protein>
    <submittedName>
        <fullName evidence="6">Methionine synthase</fullName>
        <ecNumber evidence="6">2.1.1.13</ecNumber>
    </submittedName>
</protein>
<dbReference type="EC" id="2.1.1.13" evidence="6"/>
<dbReference type="InterPro" id="IPR036724">
    <property type="entry name" value="Cobalamin-bd_sf"/>
</dbReference>
<dbReference type="RefSeq" id="WP_075757450.1">
    <property type="nucleotide sequence ID" value="NZ_CP146991.1"/>
</dbReference>
<evidence type="ECO:0000256" key="3">
    <source>
        <dbReference type="ARBA" id="ARBA00023285"/>
    </source>
</evidence>
<dbReference type="PANTHER" id="PTHR45833">
    <property type="entry name" value="METHIONINE SYNTHASE"/>
    <property type="match status" value="1"/>
</dbReference>
<dbReference type="InterPro" id="IPR050554">
    <property type="entry name" value="Met_Synthase/Corrinoid"/>
</dbReference>
<dbReference type="Pfam" id="PF02310">
    <property type="entry name" value="B12-binding"/>
    <property type="match status" value="1"/>
</dbReference>
<evidence type="ECO:0000313" key="6">
    <source>
        <dbReference type="EMBL" id="CVK19563.1"/>
    </source>
</evidence>
<dbReference type="InterPro" id="IPR012741">
    <property type="entry name" value="Corrinoid_p"/>
</dbReference>
<feature type="domain" description="B12-binding N-terminal" evidence="5">
    <location>
        <begin position="1"/>
        <end position="91"/>
    </location>
</feature>
<reference evidence="6 7" key="1">
    <citation type="submission" date="2016-01" db="EMBL/GenBank/DDBJ databases">
        <authorList>
            <person name="Brown R."/>
        </authorList>
    </citation>
    <scope>NUCLEOTIDE SEQUENCE [LARGE SCALE GENOMIC DNA]</scope>
    <source>
        <strain evidence="6">Sporomusa sphaeroides DSM 2875</strain>
    </source>
</reference>
<comment type="caution">
    <text evidence="6">The sequence shown here is derived from an EMBL/GenBank/DDBJ whole genome shotgun (WGS) entry which is preliminary data.</text>
</comment>
<keyword evidence="2" id="KW-0479">Metal-binding</keyword>
<dbReference type="NCBIfam" id="TIGR02370">
    <property type="entry name" value="pyl_corrinoid"/>
    <property type="match status" value="1"/>
</dbReference>
<feature type="domain" description="B12-binding" evidence="4">
    <location>
        <begin position="93"/>
        <end position="216"/>
    </location>
</feature>
<keyword evidence="3" id="KW-0170">Cobalt</keyword>
<dbReference type="GO" id="GO:0008705">
    <property type="term" value="F:methionine synthase activity"/>
    <property type="evidence" value="ECO:0007669"/>
    <property type="project" value="UniProtKB-EC"/>
</dbReference>
<evidence type="ECO:0000259" key="5">
    <source>
        <dbReference type="PROSITE" id="PS51337"/>
    </source>
</evidence>
<keyword evidence="7" id="KW-1185">Reference proteome</keyword>
<evidence type="ECO:0000259" key="4">
    <source>
        <dbReference type="PROSITE" id="PS51332"/>
    </source>
</evidence>
<evidence type="ECO:0000256" key="2">
    <source>
        <dbReference type="ARBA" id="ARBA00022723"/>
    </source>
</evidence>
<comment type="similarity">
    <text evidence="1">Belongs to the methylamine corrinoid protein family.</text>
</comment>
<evidence type="ECO:0000256" key="1">
    <source>
        <dbReference type="ARBA" id="ARBA00010854"/>
    </source>
</evidence>
<dbReference type="PROSITE" id="PS51332">
    <property type="entry name" value="B12_BINDING"/>
    <property type="match status" value="1"/>
</dbReference>
<dbReference type="Gene3D" id="3.40.50.280">
    <property type="entry name" value="Cobalamin-binding domain"/>
    <property type="match status" value="1"/>
</dbReference>
<name>A0ABP2C7H9_9FIRM</name>
<organism evidence="6 7">
    <name type="scientific">Sporomusa sphaeroides DSM 2875</name>
    <dbReference type="NCBI Taxonomy" id="1337886"/>
    <lineage>
        <taxon>Bacteria</taxon>
        <taxon>Bacillati</taxon>
        <taxon>Bacillota</taxon>
        <taxon>Negativicutes</taxon>
        <taxon>Selenomonadales</taxon>
        <taxon>Sporomusaceae</taxon>
        <taxon>Sporomusa</taxon>
    </lineage>
</organism>
<keyword evidence="6" id="KW-0489">Methyltransferase</keyword>
<dbReference type="PANTHER" id="PTHR45833:SF1">
    <property type="entry name" value="METHIONINE SYNTHASE"/>
    <property type="match status" value="1"/>
</dbReference>
<gene>
    <name evidence="6" type="primary">metH_14</name>
    <name evidence="6" type="ORF">SSPH_02216</name>
</gene>
<evidence type="ECO:0000313" key="7">
    <source>
        <dbReference type="Proteomes" id="UP000245702"/>
    </source>
</evidence>
<dbReference type="Proteomes" id="UP000245702">
    <property type="component" value="Unassembled WGS sequence"/>
</dbReference>
<dbReference type="InterPro" id="IPR003759">
    <property type="entry name" value="Cbl-bd_cap"/>
</dbReference>
<dbReference type="EMBL" id="FCOW01000010">
    <property type="protein sequence ID" value="CVK19563.1"/>
    <property type="molecule type" value="Genomic_DNA"/>
</dbReference>
<dbReference type="SMART" id="SM01018">
    <property type="entry name" value="B12-binding_2"/>
    <property type="match status" value="1"/>
</dbReference>
<dbReference type="GO" id="GO:0032259">
    <property type="term" value="P:methylation"/>
    <property type="evidence" value="ECO:0007669"/>
    <property type="project" value="UniProtKB-KW"/>
</dbReference>
<keyword evidence="6" id="KW-0808">Transferase</keyword>
<dbReference type="Pfam" id="PF02607">
    <property type="entry name" value="B12-binding_2"/>
    <property type="match status" value="1"/>
</dbReference>
<dbReference type="SUPFAM" id="SSF47644">
    <property type="entry name" value="Methionine synthase domain"/>
    <property type="match status" value="1"/>
</dbReference>
<dbReference type="SUPFAM" id="SSF52242">
    <property type="entry name" value="Cobalamin (vitamin B12)-binding domain"/>
    <property type="match status" value="1"/>
</dbReference>
<accession>A0ABP2C7H9</accession>
<dbReference type="PROSITE" id="PS51337">
    <property type="entry name" value="B12_BINDING_NTER"/>
    <property type="match status" value="1"/>
</dbReference>
<sequence length="216" mass="22985">MTQDALISAAIASILKQDLDAALETAKKTLASGVDPIIILSQGYSEGIRQVGDLFGKGRMFLPELISAAEVMKKATAVLDEALQAKGENKGHTGRMIMATVEGDVHDIGKGIVVSLIKTQGIDVIDLGRDVPVATIIEKAEEYQVDIIGTSALLTTTLVEQKKLEEVLKQSNLRGKYKTIVGGAPATQRWADRIGADAYAEDAAEAVTKVLKLLEA</sequence>
<dbReference type="InterPro" id="IPR036594">
    <property type="entry name" value="Meth_synthase_dom"/>
</dbReference>